<evidence type="ECO:0000256" key="3">
    <source>
        <dbReference type="ARBA" id="ARBA00022692"/>
    </source>
</evidence>
<feature type="transmembrane region" description="Helical" evidence="6">
    <location>
        <begin position="148"/>
        <end position="173"/>
    </location>
</feature>
<protein>
    <submittedName>
        <fullName evidence="8">Snare associated golgi protein</fullName>
    </submittedName>
</protein>
<dbReference type="AlphaFoldDB" id="A0A061QVE1"/>
<evidence type="ECO:0000256" key="2">
    <source>
        <dbReference type="ARBA" id="ARBA00022475"/>
    </source>
</evidence>
<reference evidence="8" key="1">
    <citation type="submission" date="2014-05" db="EMBL/GenBank/DDBJ databases">
        <title>The transcriptome of the halophilic microalga Tetraselmis sp. GSL018 isolated from the Great Salt Lake, Utah.</title>
        <authorList>
            <person name="Jinkerson R.E."/>
            <person name="D'Adamo S."/>
            <person name="Posewitz M.C."/>
        </authorList>
    </citation>
    <scope>NUCLEOTIDE SEQUENCE</scope>
    <source>
        <strain evidence="8">GSL018</strain>
    </source>
</reference>
<sequence length="306" mass="31895">MLAVSSTKVFQPIRTCASPKLKNETKFTTGFSLSTVRGRGPIQQRSKCTEFRRNTVGVNEHEKDTVQRTCKGSWFFQKSALATNCLLCAGILSASLPCSAAVETDGLQAFERVVQDSGAFGAVVFVVGYAASSVLLVPASALTLGAGYLFGPLAGTALVSAGSTIGAAASFLLSRSFAKPAVERRLVANKRFNAVNRAVSAKGAQVVLLLRLSPLFPFTLLNYGLGLSEIGFWQYLGASWLGMLPGTFAYVYLGGLGKATMEAASGDGSLPPIKLAFYAVGAAATLAATRIVSSAAAKALDDAQEG</sequence>
<evidence type="ECO:0000256" key="5">
    <source>
        <dbReference type="ARBA" id="ARBA00023136"/>
    </source>
</evidence>
<name>A0A061QVE1_9CHLO</name>
<dbReference type="InterPro" id="IPR015414">
    <property type="entry name" value="TMEM64"/>
</dbReference>
<evidence type="ECO:0000259" key="7">
    <source>
        <dbReference type="Pfam" id="PF09335"/>
    </source>
</evidence>
<dbReference type="Pfam" id="PF09335">
    <property type="entry name" value="VTT_dom"/>
    <property type="match status" value="1"/>
</dbReference>
<dbReference type="EMBL" id="GBEZ01023218">
    <property type="protein sequence ID" value="JAC63653.1"/>
    <property type="molecule type" value="Transcribed_RNA"/>
</dbReference>
<dbReference type="PANTHER" id="PTHR12677:SF59">
    <property type="entry name" value="GOLGI APPARATUS MEMBRANE PROTEIN TVP38-RELATED"/>
    <property type="match status" value="1"/>
</dbReference>
<accession>A0A061QVE1</accession>
<keyword evidence="3 6" id="KW-0812">Transmembrane</keyword>
<feature type="transmembrane region" description="Helical" evidence="6">
    <location>
        <begin position="119"/>
        <end position="142"/>
    </location>
</feature>
<dbReference type="InterPro" id="IPR032816">
    <property type="entry name" value="VTT_dom"/>
</dbReference>
<feature type="transmembrane region" description="Helical" evidence="6">
    <location>
        <begin position="194"/>
        <end position="212"/>
    </location>
</feature>
<gene>
    <name evidence="8" type="ORF">TSPGSL018_20105</name>
</gene>
<evidence type="ECO:0000256" key="6">
    <source>
        <dbReference type="SAM" id="Phobius"/>
    </source>
</evidence>
<keyword evidence="2" id="KW-1003">Cell membrane</keyword>
<dbReference type="PANTHER" id="PTHR12677">
    <property type="entry name" value="GOLGI APPARATUS MEMBRANE PROTEIN TVP38-RELATED"/>
    <property type="match status" value="1"/>
</dbReference>
<evidence type="ECO:0000256" key="1">
    <source>
        <dbReference type="ARBA" id="ARBA00004651"/>
    </source>
</evidence>
<comment type="subcellular location">
    <subcellularLocation>
        <location evidence="1">Cell membrane</location>
        <topology evidence="1">Multi-pass membrane protein</topology>
    </subcellularLocation>
</comment>
<evidence type="ECO:0000313" key="8">
    <source>
        <dbReference type="EMBL" id="JAC63653.1"/>
    </source>
</evidence>
<keyword evidence="5 6" id="KW-0472">Membrane</keyword>
<organism evidence="8">
    <name type="scientific">Tetraselmis sp. GSL018</name>
    <dbReference type="NCBI Taxonomy" id="582737"/>
    <lineage>
        <taxon>Eukaryota</taxon>
        <taxon>Viridiplantae</taxon>
        <taxon>Chlorophyta</taxon>
        <taxon>core chlorophytes</taxon>
        <taxon>Chlorodendrophyceae</taxon>
        <taxon>Chlorodendrales</taxon>
        <taxon>Chlorodendraceae</taxon>
        <taxon>Tetraselmis</taxon>
    </lineage>
</organism>
<feature type="transmembrane region" description="Helical" evidence="6">
    <location>
        <begin position="232"/>
        <end position="253"/>
    </location>
</feature>
<keyword evidence="4 6" id="KW-1133">Transmembrane helix</keyword>
<evidence type="ECO:0000256" key="4">
    <source>
        <dbReference type="ARBA" id="ARBA00022989"/>
    </source>
</evidence>
<proteinExistence type="predicted"/>
<feature type="domain" description="VTT" evidence="7">
    <location>
        <begin position="137"/>
        <end position="254"/>
    </location>
</feature>
<dbReference type="GO" id="GO:0005886">
    <property type="term" value="C:plasma membrane"/>
    <property type="evidence" value="ECO:0007669"/>
    <property type="project" value="UniProtKB-SubCell"/>
</dbReference>